<dbReference type="SUPFAM" id="SSF52172">
    <property type="entry name" value="CheY-like"/>
    <property type="match status" value="1"/>
</dbReference>
<evidence type="ECO:0000256" key="1">
    <source>
        <dbReference type="ARBA" id="ARBA00022553"/>
    </source>
</evidence>
<gene>
    <name evidence="4" type="ORF">SOJ16_000555</name>
</gene>
<dbReference type="PANTHER" id="PTHR44591">
    <property type="entry name" value="STRESS RESPONSE REGULATOR PROTEIN 1"/>
    <property type="match status" value="1"/>
</dbReference>
<dbReference type="EMBL" id="CP139957">
    <property type="protein sequence ID" value="WPX09353.1"/>
    <property type="molecule type" value="Genomic_DNA"/>
</dbReference>
<dbReference type="PROSITE" id="PS50110">
    <property type="entry name" value="RESPONSE_REGULATORY"/>
    <property type="match status" value="1"/>
</dbReference>
<dbReference type="InterPro" id="IPR011006">
    <property type="entry name" value="CheY-like_superfamily"/>
</dbReference>
<evidence type="ECO:0000259" key="3">
    <source>
        <dbReference type="PROSITE" id="PS50110"/>
    </source>
</evidence>
<dbReference type="SMART" id="SM00448">
    <property type="entry name" value="REC"/>
    <property type="match status" value="1"/>
</dbReference>
<dbReference type="InterPro" id="IPR050595">
    <property type="entry name" value="Bact_response_regulator"/>
</dbReference>
<evidence type="ECO:0000256" key="2">
    <source>
        <dbReference type="PROSITE-ProRule" id="PRU00169"/>
    </source>
</evidence>
<evidence type="ECO:0000313" key="5">
    <source>
        <dbReference type="Proteomes" id="UP001322744"/>
    </source>
</evidence>
<protein>
    <submittedName>
        <fullName evidence="4">Response regulator</fullName>
    </submittedName>
</protein>
<name>A0ABZ0U0V2_9FIRM</name>
<dbReference type="Gene3D" id="3.40.50.2300">
    <property type="match status" value="1"/>
</dbReference>
<accession>A0ABZ0U0V2</accession>
<dbReference type="Proteomes" id="UP001322744">
    <property type="component" value="Chromosome"/>
</dbReference>
<sequence length="123" mass="13829">MPKILVVDDSPVVKKIVTTTLVKKGFEVREALDGVAALEILLNEKIDLVITDLNMPKMDGLQLTREIRKNPMYKRIPVIMLTTNPSEEQKALEAGANLYLKKPVTSEELISHIQKFLGIEMKS</sequence>
<dbReference type="PANTHER" id="PTHR44591:SF3">
    <property type="entry name" value="RESPONSE REGULATORY DOMAIN-CONTAINING PROTEIN"/>
    <property type="match status" value="1"/>
</dbReference>
<proteinExistence type="predicted"/>
<keyword evidence="5" id="KW-1185">Reference proteome</keyword>
<dbReference type="Pfam" id="PF00072">
    <property type="entry name" value="Response_reg"/>
    <property type="match status" value="1"/>
</dbReference>
<keyword evidence="1 2" id="KW-0597">Phosphoprotein</keyword>
<feature type="domain" description="Response regulatory" evidence="3">
    <location>
        <begin position="3"/>
        <end position="117"/>
    </location>
</feature>
<feature type="modified residue" description="4-aspartylphosphate" evidence="2">
    <location>
        <position position="52"/>
    </location>
</feature>
<reference evidence="4 5" key="1">
    <citation type="submission" date="2023-12" db="EMBL/GenBank/DDBJ databases">
        <authorList>
            <person name="Manesh M.J.H."/>
            <person name="Bing R.G."/>
            <person name="Willard D.J."/>
            <person name="Kelly R.M."/>
        </authorList>
    </citation>
    <scope>NUCLEOTIDE SEQUENCE [LARGE SCALE GENOMIC DNA]</scope>
    <source>
        <strain evidence="4 5">DSM 8977</strain>
    </source>
</reference>
<dbReference type="RefSeq" id="WP_045174025.1">
    <property type="nucleotide sequence ID" value="NZ_CP139957.1"/>
</dbReference>
<organism evidence="4 5">
    <name type="scientific">Anaerocellum danielii</name>
    <dbReference type="NCBI Taxonomy" id="1387557"/>
    <lineage>
        <taxon>Bacteria</taxon>
        <taxon>Bacillati</taxon>
        <taxon>Bacillota</taxon>
        <taxon>Bacillota incertae sedis</taxon>
        <taxon>Caldicellulosiruptorales</taxon>
        <taxon>Caldicellulosiruptoraceae</taxon>
        <taxon>Anaerocellum</taxon>
    </lineage>
</organism>
<dbReference type="InterPro" id="IPR001789">
    <property type="entry name" value="Sig_transdc_resp-reg_receiver"/>
</dbReference>
<evidence type="ECO:0000313" key="4">
    <source>
        <dbReference type="EMBL" id="WPX09353.1"/>
    </source>
</evidence>